<keyword evidence="2" id="KW-0812">Transmembrane</keyword>
<dbReference type="InterPro" id="IPR006143">
    <property type="entry name" value="RND_pump_MFP"/>
</dbReference>
<evidence type="ECO:0000313" key="5">
    <source>
        <dbReference type="Proteomes" id="UP000317429"/>
    </source>
</evidence>
<evidence type="ECO:0000313" key="4">
    <source>
        <dbReference type="EMBL" id="QDU86712.1"/>
    </source>
</evidence>
<dbReference type="AlphaFoldDB" id="A0A518D5G6"/>
<evidence type="ECO:0000256" key="1">
    <source>
        <dbReference type="ARBA" id="ARBA00009477"/>
    </source>
</evidence>
<feature type="transmembrane region" description="Helical" evidence="2">
    <location>
        <begin position="26"/>
        <end position="44"/>
    </location>
</feature>
<proteinExistence type="inferred from homology"/>
<reference evidence="4 5" key="1">
    <citation type="submission" date="2019-02" db="EMBL/GenBank/DDBJ databases">
        <title>Deep-cultivation of Planctomycetes and their phenomic and genomic characterization uncovers novel biology.</title>
        <authorList>
            <person name="Wiegand S."/>
            <person name="Jogler M."/>
            <person name="Boedeker C."/>
            <person name="Pinto D."/>
            <person name="Vollmers J."/>
            <person name="Rivas-Marin E."/>
            <person name="Kohn T."/>
            <person name="Peeters S.H."/>
            <person name="Heuer A."/>
            <person name="Rast P."/>
            <person name="Oberbeckmann S."/>
            <person name="Bunk B."/>
            <person name="Jeske O."/>
            <person name="Meyerdierks A."/>
            <person name="Storesund J.E."/>
            <person name="Kallscheuer N."/>
            <person name="Luecker S."/>
            <person name="Lage O.M."/>
            <person name="Pohl T."/>
            <person name="Merkel B.J."/>
            <person name="Hornburger P."/>
            <person name="Mueller R.-W."/>
            <person name="Bruemmer F."/>
            <person name="Labrenz M."/>
            <person name="Spormann A.M."/>
            <person name="Op den Camp H."/>
            <person name="Overmann J."/>
            <person name="Amann R."/>
            <person name="Jetten M.S.M."/>
            <person name="Mascher T."/>
            <person name="Medema M.H."/>
            <person name="Devos D.P."/>
            <person name="Kaster A.-K."/>
            <person name="Ovreas L."/>
            <person name="Rohde M."/>
            <person name="Galperin M.Y."/>
            <person name="Jogler C."/>
        </authorList>
    </citation>
    <scope>NUCLEOTIDE SEQUENCE [LARGE SCALE GENOMIC DNA]</scope>
    <source>
        <strain evidence="4 5">Pla175</strain>
    </source>
</reference>
<dbReference type="PANTHER" id="PTHR30469">
    <property type="entry name" value="MULTIDRUG RESISTANCE PROTEIN MDTA"/>
    <property type="match status" value="1"/>
</dbReference>
<dbReference type="Pfam" id="PF25881">
    <property type="entry name" value="HH_YBHG"/>
    <property type="match status" value="1"/>
</dbReference>
<comment type="similarity">
    <text evidence="1">Belongs to the membrane fusion protein (MFP) (TC 8.A.1) family.</text>
</comment>
<dbReference type="SUPFAM" id="SSF111369">
    <property type="entry name" value="HlyD-like secretion proteins"/>
    <property type="match status" value="3"/>
</dbReference>
<dbReference type="GO" id="GO:0015562">
    <property type="term" value="F:efflux transmembrane transporter activity"/>
    <property type="evidence" value="ECO:0007669"/>
    <property type="project" value="TreeGrafter"/>
</dbReference>
<gene>
    <name evidence="4" type="primary">srpA</name>
    <name evidence="4" type="ORF">Pla175_00620</name>
</gene>
<keyword evidence="2" id="KW-1133">Transmembrane helix</keyword>
<keyword evidence="2" id="KW-0472">Membrane</keyword>
<name>A0A518D5G6_9BACT</name>
<keyword evidence="5" id="KW-1185">Reference proteome</keyword>
<protein>
    <submittedName>
        <fullName evidence="4">Solvent efflux pump periplasmic linker SrpA</fullName>
    </submittedName>
</protein>
<feature type="domain" description="YbhG-like alpha-helical hairpin" evidence="3">
    <location>
        <begin position="129"/>
        <end position="252"/>
    </location>
</feature>
<organism evidence="4 5">
    <name type="scientific">Pirellulimonas nuda</name>
    <dbReference type="NCBI Taxonomy" id="2528009"/>
    <lineage>
        <taxon>Bacteria</taxon>
        <taxon>Pseudomonadati</taxon>
        <taxon>Planctomycetota</taxon>
        <taxon>Planctomycetia</taxon>
        <taxon>Pirellulales</taxon>
        <taxon>Lacipirellulaceae</taxon>
        <taxon>Pirellulimonas</taxon>
    </lineage>
</organism>
<dbReference type="Gene3D" id="2.40.50.100">
    <property type="match status" value="1"/>
</dbReference>
<accession>A0A518D5G6</accession>
<dbReference type="Gene3D" id="1.10.287.470">
    <property type="entry name" value="Helix hairpin bin"/>
    <property type="match status" value="1"/>
</dbReference>
<dbReference type="NCBIfam" id="TIGR01730">
    <property type="entry name" value="RND_mfp"/>
    <property type="match status" value="1"/>
</dbReference>
<dbReference type="KEGG" id="pnd:Pla175_00620"/>
<dbReference type="OrthoDB" id="266524at2"/>
<evidence type="ECO:0000256" key="2">
    <source>
        <dbReference type="SAM" id="Phobius"/>
    </source>
</evidence>
<dbReference type="InterPro" id="IPR059052">
    <property type="entry name" value="HH_YbhG-like"/>
</dbReference>
<dbReference type="Gene3D" id="2.40.420.20">
    <property type="match status" value="1"/>
</dbReference>
<dbReference type="Proteomes" id="UP000317429">
    <property type="component" value="Chromosome"/>
</dbReference>
<sequence length="445" mass="47945">MAVDETPQDSPAGSFFGGRLTHRHFLALRLLAALLVVGAAAWGARTLALGATASADQPTAARSMPVEAVTLRRSQQYERARSYTGQLVAARRSTLSFQRAGKVDSLSVDEGDAVEAAQPLAVLDQRRLDARRAETAARLAEARAALAELVSGPRQQTIAASAAEVRSLQATQEIAEKNLERRRRLVDTRAISQEEFDESLYDVRAATARTDAAQKSLDELEAGTRSEQVDAQRARVAALEASLADVDHELEDSILNAPYAGRVARRMVDEGSVVATGEGVIELVSDTLEAWIGAPPAVAATLRVGETYPLSVGGRRMKGKLRSLRPELDPSTRTRNVVFEIEGGYGLVDGQVARIELTETIDEPGFWVPTRALAPQQRGLWAVYVVAASEDAEGYVLESRDVEVLHTDGDRSYVRGLLEEGDRVVADGVHRVVAGQHVAPKVGKS</sequence>
<evidence type="ECO:0000259" key="3">
    <source>
        <dbReference type="Pfam" id="PF25881"/>
    </source>
</evidence>
<dbReference type="EMBL" id="CP036291">
    <property type="protein sequence ID" value="QDU86712.1"/>
    <property type="molecule type" value="Genomic_DNA"/>
</dbReference>
<dbReference type="GO" id="GO:1990281">
    <property type="term" value="C:efflux pump complex"/>
    <property type="evidence" value="ECO:0007669"/>
    <property type="project" value="TreeGrafter"/>
</dbReference>